<evidence type="ECO:0000313" key="3">
    <source>
        <dbReference type="Proteomes" id="UP000523821"/>
    </source>
</evidence>
<reference evidence="2 3" key="1">
    <citation type="submission" date="2020-08" db="EMBL/GenBank/DDBJ databases">
        <title>Genomic Encyclopedia of Type Strains, Phase IV (KMG-IV): sequencing the most valuable type-strain genomes for metagenomic binning, comparative biology and taxonomic classification.</title>
        <authorList>
            <person name="Goeker M."/>
        </authorList>
    </citation>
    <scope>NUCLEOTIDE SEQUENCE [LARGE SCALE GENOMIC DNA]</scope>
    <source>
        <strain evidence="2 3">DSM 16268</strain>
    </source>
</reference>
<keyword evidence="3" id="KW-1185">Reference proteome</keyword>
<evidence type="ECO:0000256" key="1">
    <source>
        <dbReference type="SAM" id="MobiDB-lite"/>
    </source>
</evidence>
<evidence type="ECO:0008006" key="4">
    <source>
        <dbReference type="Google" id="ProtNLM"/>
    </source>
</evidence>
<organism evidence="2 3">
    <name type="scientific">Prosthecomicrobium pneumaticum</name>
    <dbReference type="NCBI Taxonomy" id="81895"/>
    <lineage>
        <taxon>Bacteria</taxon>
        <taxon>Pseudomonadati</taxon>
        <taxon>Pseudomonadota</taxon>
        <taxon>Alphaproteobacteria</taxon>
        <taxon>Hyphomicrobiales</taxon>
        <taxon>Kaistiaceae</taxon>
        <taxon>Prosthecomicrobium</taxon>
    </lineage>
</organism>
<feature type="region of interest" description="Disordered" evidence="1">
    <location>
        <begin position="109"/>
        <end position="134"/>
    </location>
</feature>
<protein>
    <recommendedName>
        <fullName evidence="4">DUF2946 domain-containing protein</fullName>
    </recommendedName>
</protein>
<evidence type="ECO:0000313" key="2">
    <source>
        <dbReference type="EMBL" id="MBB5751344.1"/>
    </source>
</evidence>
<dbReference type="Proteomes" id="UP000523821">
    <property type="component" value="Unassembled WGS sequence"/>
</dbReference>
<comment type="caution">
    <text evidence="2">The sequence shown here is derived from an EMBL/GenBank/DDBJ whole genome shotgun (WGS) entry which is preliminary data.</text>
</comment>
<accession>A0A7W9CTG0</accession>
<dbReference type="AlphaFoldDB" id="A0A7W9CTG0"/>
<gene>
    <name evidence="2" type="ORF">GGQ63_000387</name>
</gene>
<sequence length="134" mass="13368">MRHGPARTIRDELAALRRAASGLVALALLLPVLLGALASPDLISNRALVASLAVLCGDDAGPGHGGAPIGSFGCDLCPVACAAGCAVPPAAPALVRSDPPDRRARFALAREGDLVAGRKPAEDGLPRGPPVSDA</sequence>
<dbReference type="EMBL" id="JACHOO010000001">
    <property type="protein sequence ID" value="MBB5751344.1"/>
    <property type="molecule type" value="Genomic_DNA"/>
</dbReference>
<proteinExistence type="predicted"/>
<name>A0A7W9CTG0_9HYPH</name>
<dbReference type="RefSeq" id="WP_183851926.1">
    <property type="nucleotide sequence ID" value="NZ_JACHOO010000001.1"/>
</dbReference>